<accession>A0A1Q9LSW6</accession>
<sequence>MGSALRDLESGDVIWGLRPGWLAKAWSPVGPGLTPLAVREDELAGKRRVEPIGLLKFPAFAPILAGFEPYHALTSAISRVVRSPQAVLEFAYDWRLPVRHNATLLGDAAHRHLEQWRAVSGNPEAGLVLVAHSMGGLLCQAMPEIDGVRAVITLGTPFDGAAKAVLILAAGEGAPLPARRLREVAVTMPGIHDLLPFYRCLLQGDTVTRLTESDAAGLIDNPYGPDLVKTAFSDRQARQRPIPHHDPLIGIDQPTISTLTLDHGNLTGLAHTFDLDEYGELRREPNGRLIHLPGRGDGTVPRNSARPPHGDVRERIPQQHTTLAQSDEAVAFVRDILLHGRADQGPRLGDGDLGVSLPDIVDPGTEWTAELVNAEPGITSMTIADADTGAEVLHATADRRGDIVAMDGFLPYPGLFRVSVDGGGSTSPVVQYVLAVDNRP</sequence>
<name>A0A1Q9LSW6_9PSEU</name>
<dbReference type="GO" id="GO:0006629">
    <property type="term" value="P:lipid metabolic process"/>
    <property type="evidence" value="ECO:0007669"/>
    <property type="project" value="InterPro"/>
</dbReference>
<evidence type="ECO:0000256" key="1">
    <source>
        <dbReference type="SAM" id="MobiDB-lite"/>
    </source>
</evidence>
<dbReference type="GO" id="GO:0008374">
    <property type="term" value="F:O-acyltransferase activity"/>
    <property type="evidence" value="ECO:0007669"/>
    <property type="project" value="InterPro"/>
</dbReference>
<evidence type="ECO:0000313" key="2">
    <source>
        <dbReference type="EMBL" id="OLR95118.1"/>
    </source>
</evidence>
<dbReference type="Gene3D" id="3.40.50.1820">
    <property type="entry name" value="alpha/beta hydrolase"/>
    <property type="match status" value="1"/>
</dbReference>
<evidence type="ECO:0000313" key="3">
    <source>
        <dbReference type="Proteomes" id="UP000186040"/>
    </source>
</evidence>
<keyword evidence="3" id="KW-1185">Reference proteome</keyword>
<comment type="caution">
    <text evidence="2">The sequence shown here is derived from an EMBL/GenBank/DDBJ whole genome shotgun (WGS) entry which is preliminary data.</text>
</comment>
<dbReference type="AlphaFoldDB" id="A0A1Q9LSW6"/>
<dbReference type="SUPFAM" id="SSF53474">
    <property type="entry name" value="alpha/beta-Hydrolases"/>
    <property type="match status" value="1"/>
</dbReference>
<dbReference type="InterPro" id="IPR029058">
    <property type="entry name" value="AB_hydrolase_fold"/>
</dbReference>
<dbReference type="Pfam" id="PF02450">
    <property type="entry name" value="LCAT"/>
    <property type="match status" value="1"/>
</dbReference>
<dbReference type="InterPro" id="IPR003386">
    <property type="entry name" value="LACT/PDAT_acylTrfase"/>
</dbReference>
<proteinExistence type="predicted"/>
<dbReference type="STRING" id="1193682.BJP25_09030"/>
<reference evidence="2 3" key="1">
    <citation type="submission" date="2016-10" db="EMBL/GenBank/DDBJ databases">
        <title>The Draft Genome Sequence of Actinokineospora bangkokensis 44EHWT reveals the biosynthetic pathway of antifungal compounds Thailandins with unusual extender unit butylmalonyl-CoA.</title>
        <authorList>
            <person name="Greule A."/>
            <person name="Intra B."/>
            <person name="Flemming S."/>
            <person name="Rommel M.G."/>
            <person name="Panbangred W."/>
            <person name="Bechthold A."/>
        </authorList>
    </citation>
    <scope>NUCLEOTIDE SEQUENCE [LARGE SCALE GENOMIC DNA]</scope>
    <source>
        <strain evidence="2 3">44EHW</strain>
    </source>
</reference>
<organism evidence="2 3">
    <name type="scientific">Actinokineospora bangkokensis</name>
    <dbReference type="NCBI Taxonomy" id="1193682"/>
    <lineage>
        <taxon>Bacteria</taxon>
        <taxon>Bacillati</taxon>
        <taxon>Actinomycetota</taxon>
        <taxon>Actinomycetes</taxon>
        <taxon>Pseudonocardiales</taxon>
        <taxon>Pseudonocardiaceae</taxon>
        <taxon>Actinokineospora</taxon>
    </lineage>
</organism>
<feature type="region of interest" description="Disordered" evidence="1">
    <location>
        <begin position="287"/>
        <end position="313"/>
    </location>
</feature>
<gene>
    <name evidence="2" type="ORF">BJP25_09030</name>
</gene>
<protein>
    <submittedName>
        <fullName evidence="2">Uncharacterized protein</fullName>
    </submittedName>
</protein>
<dbReference type="Proteomes" id="UP000186040">
    <property type="component" value="Unassembled WGS sequence"/>
</dbReference>
<dbReference type="EMBL" id="MKQR01000005">
    <property type="protein sequence ID" value="OLR95118.1"/>
    <property type="molecule type" value="Genomic_DNA"/>
</dbReference>